<organism evidence="2 3">
    <name type="scientific">Belliella baltica (strain DSM 15883 / CIP 108006 / LMG 21964 / BA134)</name>
    <dbReference type="NCBI Taxonomy" id="866536"/>
    <lineage>
        <taxon>Bacteria</taxon>
        <taxon>Pseudomonadati</taxon>
        <taxon>Bacteroidota</taxon>
        <taxon>Cytophagia</taxon>
        <taxon>Cytophagales</taxon>
        <taxon>Cyclobacteriaceae</taxon>
        <taxon>Belliella</taxon>
    </lineage>
</organism>
<dbReference type="HOGENOM" id="CLU_701440_0_0_10"/>
<keyword evidence="3" id="KW-1185">Reference proteome</keyword>
<dbReference type="AlphaFoldDB" id="I3Z4W4"/>
<evidence type="ECO:0000256" key="1">
    <source>
        <dbReference type="SAM" id="SignalP"/>
    </source>
</evidence>
<feature type="chain" id="PRO_5003684139" description="DUF4221 domain-containing protein" evidence="1">
    <location>
        <begin position="19"/>
        <end position="393"/>
    </location>
</feature>
<sequence length="393" mass="45251">MKKICLTLFLFSILSLLSCEDKSSTSRSLDSTPRKFDDAVTLVSVDTISISIGQSTNVFSNYLSKKRIKGKDYLGLVNENTNQLEFYGLSDDAENFSIKYQQEGPNGVRTIKAFEVLSDSTLLIGSSWRRELYISDFSGNLLNKINSVEKDRADRKPYVQIYYTNKPLIFREKTQSVFTFSGADQDYFSPGLWSGTYFVEILTLEGHEMKHTLNLPEHLSQLVYGGFFSHSSHLLKDENQIVISLPFLNDLLVYDLDSEDISYAEAGHSSFGDLLPLDKPIPSRDEQDYIESYTYREIAYDDKTGYLYRFAYEGVDYKDLDGRRRTWDNKKPSIIILDKEMKKVGEYVLPQNQFYTRMFFTYQGKLYVSINHPDNNPSEDELIFVGLKPVDKL</sequence>
<dbReference type="RefSeq" id="WP_014772266.1">
    <property type="nucleotide sequence ID" value="NC_018010.1"/>
</dbReference>
<dbReference type="PROSITE" id="PS51257">
    <property type="entry name" value="PROKAR_LIPOPROTEIN"/>
    <property type="match status" value="1"/>
</dbReference>
<keyword evidence="1" id="KW-0732">Signal</keyword>
<dbReference type="InterPro" id="IPR025316">
    <property type="entry name" value="DUF4221"/>
</dbReference>
<dbReference type="Proteomes" id="UP000006050">
    <property type="component" value="Chromosome"/>
</dbReference>
<dbReference type="EMBL" id="CP003281">
    <property type="protein sequence ID" value="AFL84282.1"/>
    <property type="molecule type" value="Genomic_DNA"/>
</dbReference>
<evidence type="ECO:0000313" key="3">
    <source>
        <dbReference type="Proteomes" id="UP000006050"/>
    </source>
</evidence>
<gene>
    <name evidence="2" type="ordered locus">Belba_1676</name>
</gene>
<feature type="signal peptide" evidence="1">
    <location>
        <begin position="1"/>
        <end position="18"/>
    </location>
</feature>
<name>I3Z4W4_BELBD</name>
<reference evidence="3" key="1">
    <citation type="submission" date="2012-06" db="EMBL/GenBank/DDBJ databases">
        <title>The complete genome of Belliella baltica DSM 15883.</title>
        <authorList>
            <person name="Lucas S."/>
            <person name="Copeland A."/>
            <person name="Lapidus A."/>
            <person name="Goodwin L."/>
            <person name="Pitluck S."/>
            <person name="Peters L."/>
            <person name="Mikhailova N."/>
            <person name="Davenport K."/>
            <person name="Kyrpides N."/>
            <person name="Mavromatis K."/>
            <person name="Pagani I."/>
            <person name="Ivanova N."/>
            <person name="Ovchinnikova G."/>
            <person name="Zeytun A."/>
            <person name="Detter J.C."/>
            <person name="Han C."/>
            <person name="Land M."/>
            <person name="Hauser L."/>
            <person name="Markowitz V."/>
            <person name="Cheng J.-F."/>
            <person name="Hugenholtz P."/>
            <person name="Woyke T."/>
            <person name="Wu D."/>
            <person name="Tindall B."/>
            <person name="Pomrenke H."/>
            <person name="Brambilla E."/>
            <person name="Klenk H.-P."/>
            <person name="Eisen J.A."/>
        </authorList>
    </citation>
    <scope>NUCLEOTIDE SEQUENCE [LARGE SCALE GENOMIC DNA]</scope>
    <source>
        <strain evidence="3">DSM 15883 / CIP 108006 / LMG 21964 / BA134</strain>
    </source>
</reference>
<dbReference type="KEGG" id="bbd:Belba_1676"/>
<evidence type="ECO:0008006" key="4">
    <source>
        <dbReference type="Google" id="ProtNLM"/>
    </source>
</evidence>
<evidence type="ECO:0000313" key="2">
    <source>
        <dbReference type="EMBL" id="AFL84282.1"/>
    </source>
</evidence>
<accession>I3Z4W4</accession>
<protein>
    <recommendedName>
        <fullName evidence="4">DUF4221 domain-containing protein</fullName>
    </recommendedName>
</protein>
<dbReference type="OrthoDB" id="833276at2"/>
<proteinExistence type="predicted"/>
<dbReference type="PATRIC" id="fig|866536.3.peg.1737"/>
<dbReference type="Pfam" id="PF13970">
    <property type="entry name" value="DUF4221"/>
    <property type="match status" value="1"/>
</dbReference>